<dbReference type="EMBL" id="JBHUDZ010000001">
    <property type="protein sequence ID" value="MFD1601433.1"/>
    <property type="molecule type" value="Genomic_DNA"/>
</dbReference>
<protein>
    <submittedName>
        <fullName evidence="2">T9SS sorting signal type C domain-containing protein</fullName>
    </submittedName>
</protein>
<dbReference type="RefSeq" id="WP_379817511.1">
    <property type="nucleotide sequence ID" value="NZ_JBHUDZ010000001.1"/>
</dbReference>
<keyword evidence="1" id="KW-0732">Signal</keyword>
<organism evidence="2 3">
    <name type="scientific">Flavobacterium artemisiae</name>
    <dbReference type="NCBI Taxonomy" id="2126556"/>
    <lineage>
        <taxon>Bacteria</taxon>
        <taxon>Pseudomonadati</taxon>
        <taxon>Bacteroidota</taxon>
        <taxon>Flavobacteriia</taxon>
        <taxon>Flavobacteriales</taxon>
        <taxon>Flavobacteriaceae</taxon>
        <taxon>Flavobacterium</taxon>
    </lineage>
</organism>
<comment type="caution">
    <text evidence="2">The sequence shown here is derived from an EMBL/GenBank/DDBJ whole genome shotgun (WGS) entry which is preliminary data.</text>
</comment>
<reference evidence="3" key="1">
    <citation type="journal article" date="2019" name="Int. J. Syst. Evol. Microbiol.">
        <title>The Global Catalogue of Microorganisms (GCM) 10K type strain sequencing project: providing services to taxonomists for standard genome sequencing and annotation.</title>
        <authorList>
            <consortium name="The Broad Institute Genomics Platform"/>
            <consortium name="The Broad Institute Genome Sequencing Center for Infectious Disease"/>
            <person name="Wu L."/>
            <person name="Ma J."/>
        </authorList>
    </citation>
    <scope>NUCLEOTIDE SEQUENCE [LARGE SCALE GENOMIC DNA]</scope>
    <source>
        <strain evidence="3">CCUG 70865</strain>
    </source>
</reference>
<proteinExistence type="predicted"/>
<sequence length="1746" mass="179751">MKRKLLYSFFFFIFLYTSSFAQKIWTGATNSDWNTATNWNTTGVPALGDAVQIPSVTTYPVVTATTSCASITFTGNVGALSVNNGVTLTTGGIVANSSNSSSRNVSISGLGTLSATSVAVGLTSTNPSSNIITVLTSTISRFNVSNNLTLNSRSNNSGNRANNAGFLLESGTLDINGQIITSNELGNNTSTFSMDSGAGSATLLLGNATPFNLSGTGNNTIDLNGSGSTVNYDRAGNQSVLGTAYRNIISSESGDKTLSATITVNNDLFVSANTRLIDNAYQITGNTNGNLTVEGNAALVLGRAALVPGTNFPTGYTKLKIDLQTNSKVLYTGGSGTQTISYVPDYYDVECQYPAGKATSGAGVLNINGDFTTASNLNLGNATVNVGKDFRLLGAGASVTLTSGVFSIKGNFSRDTQGLGGTISPNGGTVVFNGSVPQSITGAGSVGISFYNLNINNTSGGVTLAITSGLSDDVTVANSLTLTSGILTTSTTNLLDVTANATTAISGGSSTSFVNGPLKWSASTASTYIFPMGKGNVYLPFTLTNSAAPTSTPTAQVEAFLGDCGGTPNGTSLASLSNTEYWSLITTGNFSNTRISLSRPTAISPLDAIGGSTAVGGTYNSLGGTVGTNGVTSSSNIGSNRFFALARIRDIVITSVNSPLCAGSSFSIAYTLRGPVPPYVTGNTFTAQLSNASGSFASPTNIGSVTSTASGSISVTIPSGTTTGTGYKIRIVSSNPVITGSEYSSNLTIYSTFNAGAINTVGETICYNGNPSLIGNSITPAGGDSSYTYKWQANGSDIPGSNSSTYDPPAGLIATTVYRRFVNDGTCNTTPSLSTGTWTVTVNPIVGTPAFSAGSTSSRCQGAGPVTYGATATNSTGIAYTLDATSSAAGNTINASSGAVTYTASWSGTSTITATAAGCGGPLSSTHTVTTAATISAPIFAAGSTSSRCQGTGSVTYGAAATNSTGITYTLDATSSAAGNTINASSGAVTYTASWSGTSTITATAAGCGGPLSGTHTVTTAATISAPLFAGGSTSSRCQGAGSVTYGASATNATGINYSLDATSSAAGNTINASTGAVSYVASWSGTSTITVTATGCGGPLSSTHTVTVNVNPSTPIASVTTQPNCGVPTGTITVTSPAPAAGINYSIDGSNYTNADGIFTGVTPGSYTVSVRNSSGCITPMAAPLAVAMTGSKVWSGATDTNWSTATNWTPNGVPNDGDCVVIPDLTSITNKPAISGTGTVAHAYTLLVADKSSLTVNTLSVLKVENEVTVLGNGSLVFEDKSSLVQTSNNSNTGNITYKRRSRPVRRYDFTYWSAPIYNIDYKLKTLSPATLGDKYYYYDVANAAWKIDYNGIKTMDLAQGYSVRAPQTYDINGAGQVYDAVFTGVPNNGTISAGTVSGKWNLIGNPYPSAFDAEDFIKLNLTLNGVETGALYFWTHKALPSGAVAGDAKYNYTSDDYAVFNLSGGTVTIPSAEPVDSFIGSGQAFFLKPTGTNSVTFTNAMRDQNNSQFFKTAKTSKIEKNRLWLNFTNAQGAFKQALVGYIEGATNSIDLNYDATTMSGNTYVDFYSISNAKKLTIQARALPFDNTETIPLGYKTTIAGDFTIAIDHADGFFADQAVYLEDKTTSKIVDLRTGNYTFTSAIGTFTDRFVLRYTDKILGTGDFENLDNTVFVSVKDKSIKVTSSQENIKEVWIYNIGGQDVYNKKKVNATELQITNFGVADQVLLVKVTLENGYTVTKKIVFH</sequence>
<name>A0ABW4H7Q6_9FLAO</name>
<dbReference type="NCBIfam" id="NF033708">
    <property type="entry name" value="T9SS_Cterm_ChiA"/>
    <property type="match status" value="1"/>
</dbReference>
<dbReference type="Proteomes" id="UP001597138">
    <property type="component" value="Unassembled WGS sequence"/>
</dbReference>
<feature type="signal peptide" evidence="1">
    <location>
        <begin position="1"/>
        <end position="21"/>
    </location>
</feature>
<feature type="chain" id="PRO_5045575987" evidence="1">
    <location>
        <begin position="22"/>
        <end position="1746"/>
    </location>
</feature>
<accession>A0ABW4H7Q6</accession>
<evidence type="ECO:0000313" key="2">
    <source>
        <dbReference type="EMBL" id="MFD1601433.1"/>
    </source>
</evidence>
<evidence type="ECO:0000313" key="3">
    <source>
        <dbReference type="Proteomes" id="UP001597138"/>
    </source>
</evidence>
<evidence type="ECO:0000256" key="1">
    <source>
        <dbReference type="SAM" id="SignalP"/>
    </source>
</evidence>
<keyword evidence="3" id="KW-1185">Reference proteome</keyword>
<gene>
    <name evidence="2" type="ORF">ACFSC2_01635</name>
</gene>